<dbReference type="Pfam" id="PF08585">
    <property type="entry name" value="RMI1_N_C"/>
    <property type="match status" value="1"/>
</dbReference>
<feature type="region of interest" description="Disordered" evidence="3">
    <location>
        <begin position="269"/>
        <end position="318"/>
    </location>
</feature>
<feature type="compositionally biased region" description="Low complexity" evidence="3">
    <location>
        <begin position="108"/>
        <end position="119"/>
    </location>
</feature>
<feature type="compositionally biased region" description="Low complexity" evidence="3">
    <location>
        <begin position="554"/>
        <end position="571"/>
    </location>
</feature>
<dbReference type="GO" id="GO:0000712">
    <property type="term" value="P:resolution of meiotic recombination intermediates"/>
    <property type="evidence" value="ECO:0007669"/>
    <property type="project" value="TreeGrafter"/>
</dbReference>
<evidence type="ECO:0000256" key="3">
    <source>
        <dbReference type="SAM" id="MobiDB-lite"/>
    </source>
</evidence>
<dbReference type="GO" id="GO:0031422">
    <property type="term" value="C:RecQ family helicase-topoisomerase III complex"/>
    <property type="evidence" value="ECO:0007669"/>
    <property type="project" value="TreeGrafter"/>
</dbReference>
<dbReference type="AlphaFoldDB" id="A0AAD4BVG1"/>
<dbReference type="Gene3D" id="2.40.50.770">
    <property type="entry name" value="RecQ-mediated genome instability protein Rmi1, C-terminal domain"/>
    <property type="match status" value="1"/>
</dbReference>
<sequence>MSGTGRRGSCDITVRNIAPWDALESLNMPTHQRVRSWIAQNYPKPTIDQEWLADCSDWISSEFNLDPVKDFDQFIKYVELQLLQSNLADSTVPGSGIDPLLVTPNPNPARRPSNAARQAPRQKKQTGATPLLVEILSITEIAHSAFSILNTHQTRLDRADLGLAHGENAEQHRDEDEGPVPRFPRGMLRFELSDGLTTFRAIEFRPLPQLELDTTPLGYKMLLKSTPIRNGIAFLEPSNVILKGYRTEDHDINSQQVFLALLMKRLGRPDPPPGAPIAAQPRVNPPDSVPAQPARQHQPPPVARPPSPPTDLDDMYVDDDVDPDVLREMGIQLDEAIDMQENQRLGIAQPPARPSTSKEKSVASSDPKQTLRVNTTIASPPRKASSSSSVITSSYFTAHTSESKLIPDIDLSPRHILPPELEPDVDMDWIIDDPEPSKLPDKKLGSTSAKPPTASAKHVPPGKRPSSPDSYDELLFDMDMDESFLEQVGMIEQGALGTGADSKGKGKGKDTKTEGRPNAAPARKTPSGPALGTKPFATCPVFPSRAEPSTRMPSNTRRATSASSLSDSTKSVIPRSTQSSDRRPPRDPSLIIISSSEDEVLGSRSLTKPLDLARSRATKGKEIVREEVADSEVIDISD</sequence>
<comment type="caution">
    <text evidence="6">The sequence shown here is derived from an EMBL/GenBank/DDBJ whole genome shotgun (WGS) entry which is preliminary data.</text>
</comment>
<dbReference type="Proteomes" id="UP001194468">
    <property type="component" value="Unassembled WGS sequence"/>
</dbReference>
<protein>
    <recommendedName>
        <fullName evidence="2">RecQ-mediated genome instability protein 1</fullName>
    </recommendedName>
</protein>
<dbReference type="InterPro" id="IPR049363">
    <property type="entry name" value="RMI1_N"/>
</dbReference>
<feature type="compositionally biased region" description="Basic and acidic residues" evidence="3">
    <location>
        <begin position="502"/>
        <end position="515"/>
    </location>
</feature>
<feature type="compositionally biased region" description="Polar residues" evidence="3">
    <location>
        <begin position="362"/>
        <end position="378"/>
    </location>
</feature>
<evidence type="ECO:0000259" key="4">
    <source>
        <dbReference type="Pfam" id="PF08585"/>
    </source>
</evidence>
<dbReference type="PANTHER" id="PTHR14790:SF15">
    <property type="entry name" value="RECQ-MEDIATED GENOME INSTABILITY PROTEIN 1"/>
    <property type="match status" value="1"/>
</dbReference>
<dbReference type="GO" id="GO:0016604">
    <property type="term" value="C:nuclear body"/>
    <property type="evidence" value="ECO:0007669"/>
    <property type="project" value="TreeGrafter"/>
</dbReference>
<organism evidence="6 7">
    <name type="scientific">Boletus edulis BED1</name>
    <dbReference type="NCBI Taxonomy" id="1328754"/>
    <lineage>
        <taxon>Eukaryota</taxon>
        <taxon>Fungi</taxon>
        <taxon>Dikarya</taxon>
        <taxon>Basidiomycota</taxon>
        <taxon>Agaricomycotina</taxon>
        <taxon>Agaricomycetes</taxon>
        <taxon>Agaricomycetidae</taxon>
        <taxon>Boletales</taxon>
        <taxon>Boletineae</taxon>
        <taxon>Boletaceae</taxon>
        <taxon>Boletoideae</taxon>
        <taxon>Boletus</taxon>
    </lineage>
</organism>
<reference evidence="6" key="1">
    <citation type="submission" date="2019-10" db="EMBL/GenBank/DDBJ databases">
        <authorList>
            <consortium name="DOE Joint Genome Institute"/>
            <person name="Kuo A."/>
            <person name="Miyauchi S."/>
            <person name="Kiss E."/>
            <person name="Drula E."/>
            <person name="Kohler A."/>
            <person name="Sanchez-Garcia M."/>
            <person name="Andreopoulos B."/>
            <person name="Barry K.W."/>
            <person name="Bonito G."/>
            <person name="Buee M."/>
            <person name="Carver A."/>
            <person name="Chen C."/>
            <person name="Cichocki N."/>
            <person name="Clum A."/>
            <person name="Culley D."/>
            <person name="Crous P.W."/>
            <person name="Fauchery L."/>
            <person name="Girlanda M."/>
            <person name="Hayes R."/>
            <person name="Keri Z."/>
            <person name="LaButti K."/>
            <person name="Lipzen A."/>
            <person name="Lombard V."/>
            <person name="Magnuson J."/>
            <person name="Maillard F."/>
            <person name="Morin E."/>
            <person name="Murat C."/>
            <person name="Nolan M."/>
            <person name="Ohm R."/>
            <person name="Pangilinan J."/>
            <person name="Pereira M."/>
            <person name="Perotto S."/>
            <person name="Peter M."/>
            <person name="Riley R."/>
            <person name="Sitrit Y."/>
            <person name="Stielow B."/>
            <person name="Szollosi G."/>
            <person name="Zifcakova L."/>
            <person name="Stursova M."/>
            <person name="Spatafora J.W."/>
            <person name="Tedersoo L."/>
            <person name="Vaario L.-M."/>
            <person name="Yamada A."/>
            <person name="Yan M."/>
            <person name="Wang P."/>
            <person name="Xu J."/>
            <person name="Bruns T."/>
            <person name="Baldrian P."/>
            <person name="Vilgalys R."/>
            <person name="Henrissat B."/>
            <person name="Grigoriev I.V."/>
            <person name="Hibbett D."/>
            <person name="Nagy L.G."/>
            <person name="Martin F.M."/>
        </authorList>
    </citation>
    <scope>NUCLEOTIDE SEQUENCE</scope>
    <source>
        <strain evidence="6">BED1</strain>
    </source>
</reference>
<feature type="compositionally biased region" description="Basic and acidic residues" evidence="3">
    <location>
        <begin position="435"/>
        <end position="444"/>
    </location>
</feature>
<keyword evidence="7" id="KW-1185">Reference proteome</keyword>
<evidence type="ECO:0000313" key="7">
    <source>
        <dbReference type="Proteomes" id="UP001194468"/>
    </source>
</evidence>
<feature type="compositionally biased region" description="Pro residues" evidence="3">
    <location>
        <begin position="298"/>
        <end position="309"/>
    </location>
</feature>
<feature type="region of interest" description="Disordered" evidence="3">
    <location>
        <begin position="345"/>
        <end position="390"/>
    </location>
</feature>
<feature type="region of interest" description="Disordered" evidence="3">
    <location>
        <begin position="98"/>
        <end position="126"/>
    </location>
</feature>
<accession>A0AAD4BVG1</accession>
<feature type="region of interest" description="Disordered" evidence="3">
    <location>
        <begin position="428"/>
        <end position="474"/>
    </location>
</feature>
<dbReference type="EMBL" id="WHUW01000012">
    <property type="protein sequence ID" value="KAF8440415.1"/>
    <property type="molecule type" value="Genomic_DNA"/>
</dbReference>
<comment type="similarity">
    <text evidence="1">Belongs to the RMI1 family.</text>
</comment>
<feature type="domain" description="RMI1 N-terminal" evidence="5">
    <location>
        <begin position="43"/>
        <end position="90"/>
    </location>
</feature>
<feature type="region of interest" description="Disordered" evidence="3">
    <location>
        <begin position="487"/>
        <end position="602"/>
    </location>
</feature>
<gene>
    <name evidence="6" type="ORF">L210DRAFT_3539633</name>
</gene>
<dbReference type="InterPro" id="IPR042470">
    <property type="entry name" value="RMI1_N_C_sf"/>
</dbReference>
<evidence type="ECO:0000313" key="6">
    <source>
        <dbReference type="EMBL" id="KAF8440415.1"/>
    </source>
</evidence>
<evidence type="ECO:0000259" key="5">
    <source>
        <dbReference type="Pfam" id="PF21000"/>
    </source>
</evidence>
<feature type="domain" description="RecQ mediated genome instability protein 1 OB-fold" evidence="4">
    <location>
        <begin position="122"/>
        <end position="255"/>
    </location>
</feature>
<name>A0AAD4BVG1_BOLED</name>
<dbReference type="Pfam" id="PF21000">
    <property type="entry name" value="RMI1_N_N"/>
    <property type="match status" value="1"/>
</dbReference>
<proteinExistence type="inferred from homology"/>
<evidence type="ECO:0000256" key="1">
    <source>
        <dbReference type="ARBA" id="ARBA00006395"/>
    </source>
</evidence>
<dbReference type="InterPro" id="IPR013894">
    <property type="entry name" value="RMI1_OB"/>
</dbReference>
<reference evidence="6" key="2">
    <citation type="journal article" date="2020" name="Nat. Commun.">
        <title>Large-scale genome sequencing of mycorrhizal fungi provides insights into the early evolution of symbiotic traits.</title>
        <authorList>
            <person name="Miyauchi S."/>
            <person name="Kiss E."/>
            <person name="Kuo A."/>
            <person name="Drula E."/>
            <person name="Kohler A."/>
            <person name="Sanchez-Garcia M."/>
            <person name="Morin E."/>
            <person name="Andreopoulos B."/>
            <person name="Barry K.W."/>
            <person name="Bonito G."/>
            <person name="Buee M."/>
            <person name="Carver A."/>
            <person name="Chen C."/>
            <person name="Cichocki N."/>
            <person name="Clum A."/>
            <person name="Culley D."/>
            <person name="Crous P.W."/>
            <person name="Fauchery L."/>
            <person name="Girlanda M."/>
            <person name="Hayes R.D."/>
            <person name="Keri Z."/>
            <person name="LaButti K."/>
            <person name="Lipzen A."/>
            <person name="Lombard V."/>
            <person name="Magnuson J."/>
            <person name="Maillard F."/>
            <person name="Murat C."/>
            <person name="Nolan M."/>
            <person name="Ohm R.A."/>
            <person name="Pangilinan J."/>
            <person name="Pereira M.F."/>
            <person name="Perotto S."/>
            <person name="Peter M."/>
            <person name="Pfister S."/>
            <person name="Riley R."/>
            <person name="Sitrit Y."/>
            <person name="Stielow J.B."/>
            <person name="Szollosi G."/>
            <person name="Zifcakova L."/>
            <person name="Stursova M."/>
            <person name="Spatafora J.W."/>
            <person name="Tedersoo L."/>
            <person name="Vaario L.M."/>
            <person name="Yamada A."/>
            <person name="Yan M."/>
            <person name="Wang P."/>
            <person name="Xu J."/>
            <person name="Bruns T."/>
            <person name="Baldrian P."/>
            <person name="Vilgalys R."/>
            <person name="Dunand C."/>
            <person name="Henrissat B."/>
            <person name="Grigoriev I.V."/>
            <person name="Hibbett D."/>
            <person name="Nagy L.G."/>
            <person name="Martin F.M."/>
        </authorList>
    </citation>
    <scope>NUCLEOTIDE SEQUENCE</scope>
    <source>
        <strain evidence="6">BED1</strain>
    </source>
</reference>
<evidence type="ECO:0000256" key="2">
    <source>
        <dbReference type="ARBA" id="ARBA00018987"/>
    </source>
</evidence>
<dbReference type="GO" id="GO:0000724">
    <property type="term" value="P:double-strand break repair via homologous recombination"/>
    <property type="evidence" value="ECO:0007669"/>
    <property type="project" value="TreeGrafter"/>
</dbReference>
<dbReference type="PANTHER" id="PTHR14790">
    <property type="entry name" value="RECQ-MEDIATED GENOME INSTABILITY PROTEIN 1 RMI1"/>
    <property type="match status" value="1"/>
</dbReference>